<sequence length="138" mass="15760">MRGWGTKNDTKWDSKEDTRYYHHSSVNARPASYYRDKEPPETAWFNAESNGSRRSAAADDQHSGETRSRSRVAQSNDDNYYSEPDETRQPFLHRSGSSSISRSRSRSRSPVYRARRDARPAGNSIGAAVMVWIESQGR</sequence>
<accession>A0A1J3FRB3</accession>
<feature type="compositionally biased region" description="Low complexity" evidence="1">
    <location>
        <begin position="94"/>
        <end position="112"/>
    </location>
</feature>
<name>A0A1J3FRB3_NOCCA</name>
<evidence type="ECO:0000256" key="1">
    <source>
        <dbReference type="SAM" id="MobiDB-lite"/>
    </source>
</evidence>
<proteinExistence type="predicted"/>
<feature type="region of interest" description="Disordered" evidence="1">
    <location>
        <begin position="1"/>
        <end position="126"/>
    </location>
</feature>
<protein>
    <submittedName>
        <fullName evidence="2">Zinc finger CCCH domain-containing protein 38</fullName>
    </submittedName>
</protein>
<organism evidence="2">
    <name type="scientific">Noccaea caerulescens</name>
    <name type="common">Alpine penny-cress</name>
    <name type="synonym">Thlaspi caerulescens</name>
    <dbReference type="NCBI Taxonomy" id="107243"/>
    <lineage>
        <taxon>Eukaryota</taxon>
        <taxon>Viridiplantae</taxon>
        <taxon>Streptophyta</taxon>
        <taxon>Embryophyta</taxon>
        <taxon>Tracheophyta</taxon>
        <taxon>Spermatophyta</taxon>
        <taxon>Magnoliopsida</taxon>
        <taxon>eudicotyledons</taxon>
        <taxon>Gunneridae</taxon>
        <taxon>Pentapetalae</taxon>
        <taxon>rosids</taxon>
        <taxon>malvids</taxon>
        <taxon>Brassicales</taxon>
        <taxon>Brassicaceae</taxon>
        <taxon>Coluteocarpeae</taxon>
        <taxon>Noccaea</taxon>
    </lineage>
</organism>
<dbReference type="AlphaFoldDB" id="A0A1J3FRB3"/>
<gene>
    <name evidence="2" type="ORF">LC_TR2271_c2_g1_i1_g.7290</name>
</gene>
<dbReference type="EMBL" id="GEVK01006173">
    <property type="protein sequence ID" value="JAU46659.1"/>
    <property type="molecule type" value="Transcribed_RNA"/>
</dbReference>
<evidence type="ECO:0000313" key="2">
    <source>
        <dbReference type="EMBL" id="JAU46659.1"/>
    </source>
</evidence>
<reference evidence="2" key="1">
    <citation type="submission" date="2016-07" db="EMBL/GenBank/DDBJ databases">
        <title>De novo transcriptome assembly of four accessions of the metal hyperaccumulator plant Noccaea caerulescens.</title>
        <authorList>
            <person name="Blande D."/>
            <person name="Halimaa P."/>
            <person name="Tervahauta A.I."/>
            <person name="Aarts M.G."/>
            <person name="Karenlampi S.O."/>
        </authorList>
    </citation>
    <scope>NUCLEOTIDE SEQUENCE</scope>
</reference>
<feature type="compositionally biased region" description="Basic and acidic residues" evidence="1">
    <location>
        <begin position="56"/>
        <end position="68"/>
    </location>
</feature>
<feature type="compositionally biased region" description="Basic and acidic residues" evidence="1">
    <location>
        <begin position="8"/>
        <end position="20"/>
    </location>
</feature>